<dbReference type="InterPro" id="IPR011330">
    <property type="entry name" value="Glyco_hydro/deAcase_b/a-brl"/>
</dbReference>
<sequence length="256" mass="27441">MKTVDLNCDLGESFGSFVVGQDELILKHITSANIACGYHAGDHNVMSKTVKLAKENGVSIGAHPGFPDLLGFGRRNIQTDREDIYNFVIYQISALQGFCQLHDVPLHHVKPHGALFNMASRDGVMAEAIAQAVYDTDPSLVLFGLSGGELTKAGMKVGLTVANEVFADRTYQPDGTLTPRTQENALIHDTDRAIEQVLTMVKEGTVRAVNGSIVPIQADTICVHGDGANALAFAQKLQETLIAEGITLSPVKKGNS</sequence>
<comment type="similarity">
    <text evidence="1">Belongs to the LamB/PxpA family.</text>
</comment>
<dbReference type="EC" id="3.5.2.9" evidence="1"/>
<dbReference type="Proteomes" id="UP001148125">
    <property type="component" value="Unassembled WGS sequence"/>
</dbReference>
<keyword evidence="3" id="KW-1185">Reference proteome</keyword>
<proteinExistence type="inferred from homology"/>
<organism evidence="2 3">
    <name type="scientific">Alkalihalobacterium chitinilyticum</name>
    <dbReference type="NCBI Taxonomy" id="2980103"/>
    <lineage>
        <taxon>Bacteria</taxon>
        <taxon>Bacillati</taxon>
        <taxon>Bacillota</taxon>
        <taxon>Bacilli</taxon>
        <taxon>Bacillales</taxon>
        <taxon>Bacillaceae</taxon>
        <taxon>Alkalihalobacterium</taxon>
    </lineage>
</organism>
<name>A0ABT5VMX7_9BACI</name>
<comment type="catalytic activity">
    <reaction evidence="1">
        <text>5-oxo-L-proline + ATP + 2 H2O = L-glutamate + ADP + phosphate + H(+)</text>
        <dbReference type="Rhea" id="RHEA:10348"/>
        <dbReference type="ChEBI" id="CHEBI:15377"/>
        <dbReference type="ChEBI" id="CHEBI:15378"/>
        <dbReference type="ChEBI" id="CHEBI:29985"/>
        <dbReference type="ChEBI" id="CHEBI:30616"/>
        <dbReference type="ChEBI" id="CHEBI:43474"/>
        <dbReference type="ChEBI" id="CHEBI:58402"/>
        <dbReference type="ChEBI" id="CHEBI:456216"/>
        <dbReference type="EC" id="3.5.2.9"/>
    </reaction>
</comment>
<evidence type="ECO:0000313" key="2">
    <source>
        <dbReference type="EMBL" id="MDE5416127.1"/>
    </source>
</evidence>
<dbReference type="RefSeq" id="WP_275120717.1">
    <property type="nucleotide sequence ID" value="NZ_JAOTPO010000027.1"/>
</dbReference>
<comment type="function">
    <text evidence="1">Catalyzes the cleavage of 5-oxoproline to form L-glutamate coupled to the hydrolysis of ATP to ADP and inorganic phosphate.</text>
</comment>
<dbReference type="InterPro" id="IPR005501">
    <property type="entry name" value="LamB/YcsF/PxpA-like"/>
</dbReference>
<dbReference type="EMBL" id="JAOTPO010000027">
    <property type="protein sequence ID" value="MDE5416127.1"/>
    <property type="molecule type" value="Genomic_DNA"/>
</dbReference>
<dbReference type="NCBIfam" id="NF003814">
    <property type="entry name" value="PRK05406.1-3"/>
    <property type="match status" value="1"/>
</dbReference>
<comment type="caution">
    <text evidence="2">The sequence shown here is derived from an EMBL/GenBank/DDBJ whole genome shotgun (WGS) entry which is preliminary data.</text>
</comment>
<keyword evidence="1" id="KW-0378">Hydrolase</keyword>
<dbReference type="PANTHER" id="PTHR30292">
    <property type="entry name" value="UNCHARACTERIZED PROTEIN YBGL-RELATED"/>
    <property type="match status" value="1"/>
</dbReference>
<evidence type="ECO:0000313" key="3">
    <source>
        <dbReference type="Proteomes" id="UP001148125"/>
    </source>
</evidence>
<dbReference type="HAMAP" id="MF_00691">
    <property type="entry name" value="PxpA"/>
    <property type="match status" value="1"/>
</dbReference>
<dbReference type="NCBIfam" id="NF003816">
    <property type="entry name" value="PRK05406.1-5"/>
    <property type="match status" value="1"/>
</dbReference>
<dbReference type="CDD" id="cd10787">
    <property type="entry name" value="LamB_YcsF_like"/>
    <property type="match status" value="1"/>
</dbReference>
<reference evidence="2" key="1">
    <citation type="submission" date="2024-05" db="EMBL/GenBank/DDBJ databases">
        <title>Alkalihalobacillus sp. strain MEB203 novel alkaliphilic bacterium from Lonar Lake, India.</title>
        <authorList>
            <person name="Joshi A."/>
            <person name="Thite S."/>
            <person name="Mengade P."/>
        </authorList>
    </citation>
    <scope>NUCLEOTIDE SEQUENCE</scope>
    <source>
        <strain evidence="2">MEB 203</strain>
    </source>
</reference>
<protein>
    <recommendedName>
        <fullName evidence="1">5-oxoprolinase subunit A</fullName>
        <shortName evidence="1">5-OPase subunit A</shortName>
        <ecNumber evidence="1">3.5.2.9</ecNumber>
    </recommendedName>
    <alternativeName>
        <fullName evidence="1">5-oxoprolinase (ATP-hydrolyzing) subunit A</fullName>
    </alternativeName>
</protein>
<accession>A0ABT5VMX7</accession>
<comment type="subunit">
    <text evidence="1">Forms a complex composed of PxpA, PxpB and PxpC.</text>
</comment>
<keyword evidence="1" id="KW-0067">ATP-binding</keyword>
<dbReference type="Pfam" id="PF03746">
    <property type="entry name" value="LamB_YcsF"/>
    <property type="match status" value="1"/>
</dbReference>
<evidence type="ECO:0000256" key="1">
    <source>
        <dbReference type="HAMAP-Rule" id="MF_00691"/>
    </source>
</evidence>
<dbReference type="SUPFAM" id="SSF88713">
    <property type="entry name" value="Glycoside hydrolase/deacetylase"/>
    <property type="match status" value="1"/>
</dbReference>
<dbReference type="PANTHER" id="PTHR30292:SF0">
    <property type="entry name" value="5-OXOPROLINASE SUBUNIT A"/>
    <property type="match status" value="1"/>
</dbReference>
<gene>
    <name evidence="1" type="primary">pxpA</name>
    <name evidence="2" type="ORF">N7Z68_22750</name>
</gene>
<dbReference type="Gene3D" id="3.20.20.370">
    <property type="entry name" value="Glycoside hydrolase/deacetylase"/>
    <property type="match status" value="1"/>
</dbReference>
<keyword evidence="1" id="KW-0547">Nucleotide-binding</keyword>